<name>A0A6B0SY53_9EURY</name>
<accession>A0A6B0SY53</accession>
<dbReference type="AlphaFoldDB" id="A0A6B0SY53"/>
<dbReference type="Pfam" id="PF04525">
    <property type="entry name" value="LOR"/>
    <property type="match status" value="1"/>
</dbReference>
<dbReference type="SUPFAM" id="SSF54518">
    <property type="entry name" value="Tubby C-terminal domain-like"/>
    <property type="match status" value="1"/>
</dbReference>
<proteinExistence type="predicted"/>
<dbReference type="EMBL" id="WUUT01000001">
    <property type="protein sequence ID" value="MXR50117.1"/>
    <property type="molecule type" value="Genomic_DNA"/>
</dbReference>
<comment type="caution">
    <text evidence="1">The sequence shown here is derived from an EMBL/GenBank/DDBJ whole genome shotgun (WGS) entry which is preliminary data.</text>
</comment>
<keyword evidence="2" id="KW-1185">Reference proteome</keyword>
<evidence type="ECO:0000313" key="2">
    <source>
        <dbReference type="Proteomes" id="UP000466535"/>
    </source>
</evidence>
<protein>
    <submittedName>
        <fullName evidence="1">Uncharacterized protein</fullName>
    </submittedName>
</protein>
<dbReference type="InterPro" id="IPR025659">
    <property type="entry name" value="Tubby-like_C"/>
</dbReference>
<reference evidence="1 2" key="1">
    <citation type="submission" date="2019-12" db="EMBL/GenBank/DDBJ databases">
        <title>Isolation and characterization of three novel carbon monoxide-oxidizing members of Halobacteria from salione crusts and soils.</title>
        <authorList>
            <person name="Myers M.R."/>
            <person name="King G.M."/>
        </authorList>
    </citation>
    <scope>NUCLEOTIDE SEQUENCE [LARGE SCALE GENOMIC DNA]</scope>
    <source>
        <strain evidence="1 2">WSH3</strain>
    </source>
</reference>
<sequence length="193" mass="20866">MSTAQTPQLSGIDLTDDSYTVVQSLARNKYRAENSTGEVVLRGAQKMFKMKEQFPFTDADGNDVFTVEAGGIVDVAGNYVLSDAQTGEEVVVLDNDYSILQDVWKVRDPRTEAVLAEISSRGAAVTLARNMLPLGELIPHEYEITDADGGHVGTISGQFSMKDTYEISIDDASDVPKEAVVAASMVIDAIQQN</sequence>
<dbReference type="RefSeq" id="WP_159762278.1">
    <property type="nucleotide sequence ID" value="NZ_WUUT01000001.1"/>
</dbReference>
<dbReference type="Proteomes" id="UP000466535">
    <property type="component" value="Unassembled WGS sequence"/>
</dbReference>
<dbReference type="InterPro" id="IPR007612">
    <property type="entry name" value="LOR"/>
</dbReference>
<evidence type="ECO:0000313" key="1">
    <source>
        <dbReference type="EMBL" id="MXR50117.1"/>
    </source>
</evidence>
<gene>
    <name evidence="1" type="ORF">GRX03_00640</name>
</gene>
<dbReference type="OrthoDB" id="178461at2157"/>
<organism evidence="1 2">
    <name type="scientific">Halovenus carboxidivorans</name>
    <dbReference type="NCBI Taxonomy" id="2692199"/>
    <lineage>
        <taxon>Archaea</taxon>
        <taxon>Methanobacteriati</taxon>
        <taxon>Methanobacteriota</taxon>
        <taxon>Stenosarchaea group</taxon>
        <taxon>Halobacteria</taxon>
        <taxon>Halobacteriales</taxon>
        <taxon>Haloarculaceae</taxon>
        <taxon>Halovenus</taxon>
    </lineage>
</organism>